<evidence type="ECO:0000313" key="3">
    <source>
        <dbReference type="Proteomes" id="UP000507954"/>
    </source>
</evidence>
<dbReference type="AlphaFoldDB" id="A0A508X5M5"/>
<gene>
    <name evidence="2" type="ORF">EMEDMD4_790141</name>
</gene>
<feature type="compositionally biased region" description="Polar residues" evidence="1">
    <location>
        <begin position="78"/>
        <end position="87"/>
    </location>
</feature>
<proteinExistence type="predicted"/>
<dbReference type="PROSITE" id="PS51257">
    <property type="entry name" value="PROKAR_LIPOPROTEIN"/>
    <property type="match status" value="1"/>
</dbReference>
<feature type="region of interest" description="Disordered" evidence="1">
    <location>
        <begin position="60"/>
        <end position="103"/>
    </location>
</feature>
<accession>A0A508X5M5</accession>
<name>A0A508X5M5_9HYPH</name>
<reference evidence="2 3" key="1">
    <citation type="submission" date="2019-06" db="EMBL/GenBank/DDBJ databases">
        <authorList>
            <person name="Le Quere A."/>
            <person name="Colella S."/>
        </authorList>
    </citation>
    <scope>NUCLEOTIDE SEQUENCE [LARGE SCALE GENOMIC DNA]</scope>
    <source>
        <strain evidence="2">EmedicaeMD41</strain>
    </source>
</reference>
<dbReference type="RefSeq" id="WP_028054901.1">
    <property type="nucleotide sequence ID" value="NZ_CABFNB010000149.1"/>
</dbReference>
<dbReference type="Proteomes" id="UP000507954">
    <property type="component" value="Unassembled WGS sequence"/>
</dbReference>
<organism evidence="2 3">
    <name type="scientific">Sinorhizobium medicae</name>
    <dbReference type="NCBI Taxonomy" id="110321"/>
    <lineage>
        <taxon>Bacteria</taxon>
        <taxon>Pseudomonadati</taxon>
        <taxon>Pseudomonadota</taxon>
        <taxon>Alphaproteobacteria</taxon>
        <taxon>Hyphomicrobiales</taxon>
        <taxon>Rhizobiaceae</taxon>
        <taxon>Sinorhizobium/Ensifer group</taxon>
        <taxon>Sinorhizobium</taxon>
    </lineage>
</organism>
<evidence type="ECO:0000256" key="1">
    <source>
        <dbReference type="SAM" id="MobiDB-lite"/>
    </source>
</evidence>
<dbReference type="EMBL" id="CABFNB010000149">
    <property type="protein sequence ID" value="VTZ65117.1"/>
    <property type="molecule type" value="Genomic_DNA"/>
</dbReference>
<sequence>MIWRTSRPRGFPVLFLPPLASILLSGCQSQELVRSETIALSAGDAIAANSVMQMVDPWPPRVKQTDLATPADLEQYRPQPQNAEQDGTNGGISEPYPSETATQ</sequence>
<evidence type="ECO:0000313" key="2">
    <source>
        <dbReference type="EMBL" id="VTZ65117.1"/>
    </source>
</evidence>
<protein>
    <submittedName>
        <fullName evidence="2">Uncharacterized protein</fullName>
    </submittedName>
</protein>